<organism evidence="2 3">
    <name type="scientific">Pelotalea chapellei</name>
    <dbReference type="NCBI Taxonomy" id="44671"/>
    <lineage>
        <taxon>Bacteria</taxon>
        <taxon>Pseudomonadati</taxon>
        <taxon>Thermodesulfobacteriota</taxon>
        <taxon>Desulfuromonadia</taxon>
        <taxon>Geobacterales</taxon>
        <taxon>Geobacteraceae</taxon>
        <taxon>Pelotalea</taxon>
    </lineage>
</organism>
<dbReference type="EMBL" id="JAHDYS010000015">
    <property type="protein sequence ID" value="MBT1072975.1"/>
    <property type="molecule type" value="Genomic_DNA"/>
</dbReference>
<gene>
    <name evidence="2" type="ORF">KJB30_14365</name>
</gene>
<dbReference type="RefSeq" id="WP_214300534.1">
    <property type="nucleotide sequence ID" value="NZ_JAHDYS010000015.1"/>
</dbReference>
<feature type="chain" id="PRO_5046937433" description="Lipoprotein" evidence="1">
    <location>
        <begin position="24"/>
        <end position="218"/>
    </location>
</feature>
<dbReference type="Proteomes" id="UP000784128">
    <property type="component" value="Unassembled WGS sequence"/>
</dbReference>
<evidence type="ECO:0000313" key="3">
    <source>
        <dbReference type="Proteomes" id="UP000784128"/>
    </source>
</evidence>
<sequence>MKKHLKIKSTILLSIIFAVLTSGCDKTNTIPNQTPQSQRSKTNEYRSNYIYIKDVTNYEESFVDGLINYSIGQKVPTQLLEDLLIVGKEKYLLPSEIEAGKQYFFSREEKGILLELVLRRLNLSSLEFQFIITFTDGNSEKKSGIVTLNPTFFLGAESDEDEETGSEYFVTVYRHEDKDKYTYIKIGENENNKLQARVQLKEINDLHPLELDKIEVLK</sequence>
<name>A0ABS5UBC0_9BACT</name>
<feature type="signal peptide" evidence="1">
    <location>
        <begin position="1"/>
        <end position="23"/>
    </location>
</feature>
<accession>A0ABS5UBC0</accession>
<comment type="caution">
    <text evidence="2">The sequence shown here is derived from an EMBL/GenBank/DDBJ whole genome shotgun (WGS) entry which is preliminary data.</text>
</comment>
<reference evidence="2 3" key="1">
    <citation type="submission" date="2021-05" db="EMBL/GenBank/DDBJ databases">
        <title>The draft genome of Geobacter chapellei DSM 13688.</title>
        <authorList>
            <person name="Xu Z."/>
            <person name="Masuda Y."/>
            <person name="Itoh H."/>
            <person name="Senoo K."/>
        </authorList>
    </citation>
    <scope>NUCLEOTIDE SEQUENCE [LARGE SCALE GENOMIC DNA]</scope>
    <source>
        <strain evidence="2 3">DSM 13688</strain>
    </source>
</reference>
<proteinExistence type="predicted"/>
<keyword evidence="3" id="KW-1185">Reference proteome</keyword>
<keyword evidence="1" id="KW-0732">Signal</keyword>
<protein>
    <recommendedName>
        <fullName evidence="4">Lipoprotein</fullName>
    </recommendedName>
</protein>
<evidence type="ECO:0000256" key="1">
    <source>
        <dbReference type="SAM" id="SignalP"/>
    </source>
</evidence>
<evidence type="ECO:0008006" key="4">
    <source>
        <dbReference type="Google" id="ProtNLM"/>
    </source>
</evidence>
<evidence type="ECO:0000313" key="2">
    <source>
        <dbReference type="EMBL" id="MBT1072975.1"/>
    </source>
</evidence>
<dbReference type="PROSITE" id="PS51257">
    <property type="entry name" value="PROKAR_LIPOPROTEIN"/>
    <property type="match status" value="1"/>
</dbReference>